<dbReference type="RefSeq" id="WP_226188155.1">
    <property type="nucleotide sequence ID" value="NZ_JAJADQ010000009.1"/>
</dbReference>
<dbReference type="InterPro" id="IPR015943">
    <property type="entry name" value="WD40/YVTN_repeat-like_dom_sf"/>
</dbReference>
<evidence type="ECO:0000259" key="2">
    <source>
        <dbReference type="Pfam" id="PF21544"/>
    </source>
</evidence>
<feature type="signal peptide" evidence="1">
    <location>
        <begin position="1"/>
        <end position="28"/>
    </location>
</feature>
<protein>
    <submittedName>
        <fullName evidence="3">T9SS type A sorting domain-containing protein</fullName>
    </submittedName>
</protein>
<dbReference type="Pfam" id="PF21544">
    <property type="entry name" value="PorZ_N_b_propeller"/>
    <property type="match status" value="1"/>
</dbReference>
<dbReference type="Gene3D" id="2.130.10.10">
    <property type="entry name" value="YVTN repeat-like/Quinoprotein amine dehydrogenase"/>
    <property type="match status" value="2"/>
</dbReference>
<dbReference type="InterPro" id="IPR048954">
    <property type="entry name" value="PorZ_N"/>
</dbReference>
<dbReference type="InterPro" id="IPR011110">
    <property type="entry name" value="Reg_prop"/>
</dbReference>
<dbReference type="Proteomes" id="UP001165297">
    <property type="component" value="Unassembled WGS sequence"/>
</dbReference>
<dbReference type="EMBL" id="JAJADQ010000009">
    <property type="protein sequence ID" value="MCB2379360.1"/>
    <property type="molecule type" value="Genomic_DNA"/>
</dbReference>
<proteinExistence type="predicted"/>
<name>A0ABS8AFY5_9BACT</name>
<reference evidence="3" key="1">
    <citation type="submission" date="2021-10" db="EMBL/GenBank/DDBJ databases">
        <authorList>
            <person name="Dean J.D."/>
            <person name="Kim M.K."/>
            <person name="Newey C.N."/>
            <person name="Stoker T.S."/>
            <person name="Thompson D.W."/>
            <person name="Grose J.H."/>
        </authorList>
    </citation>
    <scope>NUCLEOTIDE SEQUENCE</scope>
    <source>
        <strain evidence="3">BT635</strain>
    </source>
</reference>
<dbReference type="NCBIfam" id="TIGR04183">
    <property type="entry name" value="Por_Secre_tail"/>
    <property type="match status" value="1"/>
</dbReference>
<gene>
    <name evidence="3" type="ORF">LGH70_17310</name>
</gene>
<feature type="chain" id="PRO_5046072807" evidence="1">
    <location>
        <begin position="29"/>
        <end position="781"/>
    </location>
</feature>
<keyword evidence="4" id="KW-1185">Reference proteome</keyword>
<dbReference type="SUPFAM" id="SSF69322">
    <property type="entry name" value="Tricorn protease domain 2"/>
    <property type="match status" value="1"/>
</dbReference>
<dbReference type="InterPro" id="IPR026444">
    <property type="entry name" value="Secre_tail"/>
</dbReference>
<sequence length="781" mass="85237">MNRLLRACRWSGLFFLLVHVLSGSTAVAQGTAGYGDWQLHLPNNRAQALAEAGSRIYVATENSFFFYDKELNTTQLLSRRDGLNDVGVSTLGYDPGTKQVLVAYRSANLDVLAADGSIINISDIARKSITGGKTISHISFGRSRAYLSCSFGLVVVDMAKREIRDTYGNIGPNGTPVTVYATTVLDNTLFAATSAGLMRGQLTDNLLDYRRWTIDLPVTSGASPYRTLATQGRNVYAARNGGAVLCYNCGTPAWQPLPNTYAGEYAQLNSSAAGLLIVGDQKVMLRKPDGTMTQLLTAAQLPFPLMALQSAEGAYYVADLSKGLVKTKDGQQAENFTTNAPAYARAFSVLADARTNTVDVFSGGYFDRYVQQDWLGGFFEYKDGRWTNFTNENFQPSPTMRRFKDITRGVRTPDGTLYIATYGNGLLQWKSPTDYKQFTQGTPGSPLKSAILSDPEYTRITDLATDAQGNVWVVNRHPELKNTSGLHQYMPASNTWRTMPYFAGFDNLDRIVIDNNGFVWASQSRKDGIGIIAYDPKEQNIRYFSTGNSELPADEIYDIVKDRKGDIWVATAKGIAYFSDPSSVFSGVSSYNFQQPIIRQGISSGYRALLNEVVKTVAVDGANRKWFGTDRGLWLFSEEVDESLLYFTTENSPLPSSNIVDVEVNDRTGDVFVITDAGLLSYRGSATVTEGTPDCAKVSPNPVRTDFTGQVGISGLANNGTVKITDVTGKLVYQTTASGGTVVWNLADYNGRKVQSGVYLVLSADADGKNGCVSKIAVVQK</sequence>
<accession>A0ABS8AFY5</accession>
<dbReference type="Gene3D" id="2.60.40.4070">
    <property type="match status" value="1"/>
</dbReference>
<dbReference type="Pfam" id="PF07494">
    <property type="entry name" value="Reg_prop"/>
    <property type="match status" value="1"/>
</dbReference>
<evidence type="ECO:0000313" key="3">
    <source>
        <dbReference type="EMBL" id="MCB2379360.1"/>
    </source>
</evidence>
<comment type="caution">
    <text evidence="3">The sequence shown here is derived from an EMBL/GenBank/DDBJ whole genome shotgun (WGS) entry which is preliminary data.</text>
</comment>
<dbReference type="SUPFAM" id="SSF63829">
    <property type="entry name" value="Calcium-dependent phosphotriesterase"/>
    <property type="match status" value="1"/>
</dbReference>
<evidence type="ECO:0000313" key="4">
    <source>
        <dbReference type="Proteomes" id="UP001165297"/>
    </source>
</evidence>
<organism evidence="3 4">
    <name type="scientific">Hymenobacter nitidus</name>
    <dbReference type="NCBI Taxonomy" id="2880929"/>
    <lineage>
        <taxon>Bacteria</taxon>
        <taxon>Pseudomonadati</taxon>
        <taxon>Bacteroidota</taxon>
        <taxon>Cytophagia</taxon>
        <taxon>Cytophagales</taxon>
        <taxon>Hymenobacteraceae</taxon>
        <taxon>Hymenobacter</taxon>
    </lineage>
</organism>
<feature type="domain" description="PorZ N-terminal beta-propeller" evidence="2">
    <location>
        <begin position="56"/>
        <end position="213"/>
    </location>
</feature>
<keyword evidence="1" id="KW-0732">Signal</keyword>
<evidence type="ECO:0000256" key="1">
    <source>
        <dbReference type="SAM" id="SignalP"/>
    </source>
</evidence>